<dbReference type="EMBL" id="BAAAGG010000022">
    <property type="protein sequence ID" value="GAA0763271.1"/>
    <property type="molecule type" value="Genomic_DNA"/>
</dbReference>
<reference evidence="2" key="1">
    <citation type="journal article" date="2019" name="Int. J. Syst. Evol. Microbiol.">
        <title>The Global Catalogue of Microorganisms (GCM) 10K type strain sequencing project: providing services to taxonomists for standard genome sequencing and annotation.</title>
        <authorList>
            <consortium name="The Broad Institute Genomics Platform"/>
            <consortium name="The Broad Institute Genome Sequencing Center for Infectious Disease"/>
            <person name="Wu L."/>
            <person name="Ma J."/>
        </authorList>
    </citation>
    <scope>NUCLEOTIDE SEQUENCE [LARGE SCALE GENOMIC DNA]</scope>
    <source>
        <strain evidence="2">JCM 16231</strain>
    </source>
</reference>
<protein>
    <recommendedName>
        <fullName evidence="3">RiboL-PSP-HEPN domain-containing protein</fullName>
    </recommendedName>
</protein>
<gene>
    <name evidence="1" type="ORF">GCM10009433_24510</name>
</gene>
<sequence>MQYDNLTKEELLIEIDNKSKAIINMGKQLKAITPKLETFDIYLIASLNRTVNISKAYTSLIRDNNFIAAAPLVRINIDTLLRLYASIISAYDRNTFASKVMNGELINKMKLGTTKQKLSDVTLYTEMSKIEKMEWVTKIYKAGNSFVHLEKSHIFSSLKVIDKKEKLINMSIGFHDSFIPESEKIGSAYWMNKTIDSIIEQAQIWMYEKSQKTGFDIEKLNDI</sequence>
<dbReference type="RefSeq" id="WP_224454636.1">
    <property type="nucleotide sequence ID" value="NZ_BAAAGG010000022.1"/>
</dbReference>
<dbReference type="Proteomes" id="UP001500185">
    <property type="component" value="Unassembled WGS sequence"/>
</dbReference>
<organism evidence="1 2">
    <name type="scientific">Psychroflexus lacisalsi</name>
    <dbReference type="NCBI Taxonomy" id="503928"/>
    <lineage>
        <taxon>Bacteria</taxon>
        <taxon>Pseudomonadati</taxon>
        <taxon>Bacteroidota</taxon>
        <taxon>Flavobacteriia</taxon>
        <taxon>Flavobacteriales</taxon>
        <taxon>Flavobacteriaceae</taxon>
        <taxon>Psychroflexus</taxon>
    </lineage>
</organism>
<evidence type="ECO:0000313" key="1">
    <source>
        <dbReference type="EMBL" id="GAA0763271.1"/>
    </source>
</evidence>
<evidence type="ECO:0000313" key="2">
    <source>
        <dbReference type="Proteomes" id="UP001500185"/>
    </source>
</evidence>
<evidence type="ECO:0008006" key="3">
    <source>
        <dbReference type="Google" id="ProtNLM"/>
    </source>
</evidence>
<accession>A0ABP3VRA4</accession>
<comment type="caution">
    <text evidence="1">The sequence shown here is derived from an EMBL/GenBank/DDBJ whole genome shotgun (WGS) entry which is preliminary data.</text>
</comment>
<proteinExistence type="predicted"/>
<keyword evidence="2" id="KW-1185">Reference proteome</keyword>
<name>A0ABP3VRA4_9FLAO</name>